<dbReference type="RefSeq" id="WP_353547459.1">
    <property type="nucleotide sequence ID" value="NZ_JAGKSB010000011.1"/>
</dbReference>
<dbReference type="Proteomes" id="UP000679691">
    <property type="component" value="Unassembled WGS sequence"/>
</dbReference>
<evidence type="ECO:0000313" key="2">
    <source>
        <dbReference type="EMBL" id="MBP3943954.1"/>
    </source>
</evidence>
<proteinExistence type="predicted"/>
<sequence length="140" mass="16338">MNWGYKIALTLGIFMTGMIAAGVYVVTRNVDTLEESDYYEQSIHYDEIYTRKQNVENKQYAPHFKVTQDTLYITFKSPVNQGQLLFKRPSDGSQDITLPLYTNTAHYKLPVASFQKGRWNLSVFWTSEKIDFYSNVHLTF</sequence>
<organism evidence="2 3">
    <name type="scientific">Rhinopithecimicrobium faecis</name>
    <dbReference type="NCBI Taxonomy" id="2820698"/>
    <lineage>
        <taxon>Bacteria</taxon>
        <taxon>Pseudomonadati</taxon>
        <taxon>Bacteroidota</taxon>
        <taxon>Sphingobacteriia</taxon>
        <taxon>Sphingobacteriales</taxon>
        <taxon>Sphingobacteriaceae</taxon>
        <taxon>Rhinopithecimicrobium</taxon>
    </lineage>
</organism>
<feature type="transmembrane region" description="Helical" evidence="1">
    <location>
        <begin position="7"/>
        <end position="26"/>
    </location>
</feature>
<evidence type="ECO:0000256" key="1">
    <source>
        <dbReference type="SAM" id="Phobius"/>
    </source>
</evidence>
<dbReference type="InterPro" id="IPR008620">
    <property type="entry name" value="FixH"/>
</dbReference>
<keyword evidence="1" id="KW-0472">Membrane</keyword>
<keyword evidence="3" id="KW-1185">Reference proteome</keyword>
<protein>
    <submittedName>
        <fullName evidence="2">FixH family protein</fullName>
    </submittedName>
</protein>
<keyword evidence="1" id="KW-0812">Transmembrane</keyword>
<dbReference type="Pfam" id="PF05751">
    <property type="entry name" value="FixH"/>
    <property type="match status" value="1"/>
</dbReference>
<evidence type="ECO:0000313" key="3">
    <source>
        <dbReference type="Proteomes" id="UP000679691"/>
    </source>
</evidence>
<gene>
    <name evidence="2" type="ORF">J5U18_10315</name>
</gene>
<reference evidence="2" key="1">
    <citation type="submission" date="2021-03" db="EMBL/GenBank/DDBJ databases">
        <authorList>
            <person name="Lu T."/>
            <person name="Wang Q."/>
            <person name="Han X."/>
        </authorList>
    </citation>
    <scope>NUCLEOTIDE SEQUENCE</scope>
    <source>
        <strain evidence="2">WQ 2009</strain>
    </source>
</reference>
<dbReference type="AlphaFoldDB" id="A0A8T4HB13"/>
<name>A0A8T4HB13_9SPHI</name>
<comment type="caution">
    <text evidence="2">The sequence shown here is derived from an EMBL/GenBank/DDBJ whole genome shotgun (WGS) entry which is preliminary data.</text>
</comment>
<dbReference type="EMBL" id="JAGKSB010000011">
    <property type="protein sequence ID" value="MBP3943954.1"/>
    <property type="molecule type" value="Genomic_DNA"/>
</dbReference>
<keyword evidence="1" id="KW-1133">Transmembrane helix</keyword>
<accession>A0A8T4HB13</accession>